<sequence>MNEFIITFRECLEASLIVGIIYTVLQKNNLTREKMLLWYAVLSSVGASMIVAYILTSINESVGNTSYEKLFEAIFMYITAVILFYVIFWLAKHVGNRNEIEESVKSSLTGSGLALFLLVFFSILREGFETALFLIASFTSTGTFSYIGFLLGIVLAVFVGYIVVIQGKRVNLRSFFQVTTLLLVFFAAGMIAYGTHEAEEYLVKSNNINENEIARVWDIFQPKETLSENDNEIFYTFKTKKNNYYHILHDKGSVGVFLKGFFGYNSNPNWVELILWLLSLLFGIRMWYSFYQVRS</sequence>
<gene>
    <name evidence="7" type="ORF">METZ01_LOCUS12491</name>
</gene>
<feature type="transmembrane region" description="Helical" evidence="6">
    <location>
        <begin position="70"/>
        <end position="91"/>
    </location>
</feature>
<comment type="subcellular location">
    <subcellularLocation>
        <location evidence="1">Membrane</location>
        <topology evidence="1">Multi-pass membrane protein</topology>
    </subcellularLocation>
</comment>
<keyword evidence="5 6" id="KW-0472">Membrane</keyword>
<feature type="transmembrane region" description="Helical" evidence="6">
    <location>
        <begin position="144"/>
        <end position="163"/>
    </location>
</feature>
<name>A0A381NZ45_9ZZZZ</name>
<feature type="transmembrane region" description="Helical" evidence="6">
    <location>
        <begin position="103"/>
        <end position="124"/>
    </location>
</feature>
<feature type="transmembrane region" description="Helical" evidence="6">
    <location>
        <begin position="37"/>
        <end position="58"/>
    </location>
</feature>
<evidence type="ECO:0000256" key="6">
    <source>
        <dbReference type="SAM" id="Phobius"/>
    </source>
</evidence>
<dbReference type="PANTHER" id="PTHR31632">
    <property type="entry name" value="IRON TRANSPORTER FTH1"/>
    <property type="match status" value="1"/>
</dbReference>
<evidence type="ECO:0000256" key="4">
    <source>
        <dbReference type="ARBA" id="ARBA00022989"/>
    </source>
</evidence>
<proteinExistence type="inferred from homology"/>
<dbReference type="AlphaFoldDB" id="A0A381NZ45"/>
<dbReference type="InterPro" id="IPR004923">
    <property type="entry name" value="FTR1/Fip1/EfeU"/>
</dbReference>
<evidence type="ECO:0000313" key="7">
    <source>
        <dbReference type="EMBL" id="SUZ59637.1"/>
    </source>
</evidence>
<comment type="similarity">
    <text evidence="2">Belongs to the oxidase-dependent Fe transporter (OFeT) (TC 9.A.10.1) family.</text>
</comment>
<evidence type="ECO:0008006" key="8">
    <source>
        <dbReference type="Google" id="ProtNLM"/>
    </source>
</evidence>
<protein>
    <recommendedName>
        <fullName evidence="8">Iron permease FTR1 family protein</fullName>
    </recommendedName>
</protein>
<evidence type="ECO:0000256" key="5">
    <source>
        <dbReference type="ARBA" id="ARBA00023136"/>
    </source>
</evidence>
<dbReference type="GO" id="GO:0033573">
    <property type="term" value="C:high-affinity iron permease complex"/>
    <property type="evidence" value="ECO:0007669"/>
    <property type="project" value="InterPro"/>
</dbReference>
<keyword evidence="3 6" id="KW-0812">Transmembrane</keyword>
<accession>A0A381NZ45</accession>
<feature type="transmembrane region" description="Helical" evidence="6">
    <location>
        <begin position="273"/>
        <end position="291"/>
    </location>
</feature>
<dbReference type="PANTHER" id="PTHR31632:SF2">
    <property type="entry name" value="PLASMA MEMBRANE IRON PERMEASE"/>
    <property type="match status" value="1"/>
</dbReference>
<evidence type="ECO:0000256" key="3">
    <source>
        <dbReference type="ARBA" id="ARBA00022692"/>
    </source>
</evidence>
<evidence type="ECO:0000256" key="2">
    <source>
        <dbReference type="ARBA" id="ARBA00008333"/>
    </source>
</evidence>
<organism evidence="7">
    <name type="scientific">marine metagenome</name>
    <dbReference type="NCBI Taxonomy" id="408172"/>
    <lineage>
        <taxon>unclassified sequences</taxon>
        <taxon>metagenomes</taxon>
        <taxon>ecological metagenomes</taxon>
    </lineage>
</organism>
<dbReference type="GO" id="GO:0015093">
    <property type="term" value="F:ferrous iron transmembrane transporter activity"/>
    <property type="evidence" value="ECO:0007669"/>
    <property type="project" value="TreeGrafter"/>
</dbReference>
<feature type="transmembrane region" description="Helical" evidence="6">
    <location>
        <begin position="175"/>
        <end position="195"/>
    </location>
</feature>
<evidence type="ECO:0000256" key="1">
    <source>
        <dbReference type="ARBA" id="ARBA00004141"/>
    </source>
</evidence>
<dbReference type="Pfam" id="PF03239">
    <property type="entry name" value="FTR1"/>
    <property type="match status" value="1"/>
</dbReference>
<reference evidence="7" key="1">
    <citation type="submission" date="2018-05" db="EMBL/GenBank/DDBJ databases">
        <authorList>
            <person name="Lanie J.A."/>
            <person name="Ng W.-L."/>
            <person name="Kazmierczak K.M."/>
            <person name="Andrzejewski T.M."/>
            <person name="Davidsen T.M."/>
            <person name="Wayne K.J."/>
            <person name="Tettelin H."/>
            <person name="Glass J.I."/>
            <person name="Rusch D."/>
            <person name="Podicherti R."/>
            <person name="Tsui H.-C.T."/>
            <person name="Winkler M.E."/>
        </authorList>
    </citation>
    <scope>NUCLEOTIDE SEQUENCE</scope>
</reference>
<dbReference type="EMBL" id="UINC01000689">
    <property type="protein sequence ID" value="SUZ59637.1"/>
    <property type="molecule type" value="Genomic_DNA"/>
</dbReference>
<keyword evidence="4 6" id="KW-1133">Transmembrane helix</keyword>